<dbReference type="InterPro" id="IPR006680">
    <property type="entry name" value="Amidohydro-rel"/>
</dbReference>
<dbReference type="SUPFAM" id="SSF51556">
    <property type="entry name" value="Metallo-dependent hydrolases"/>
    <property type="match status" value="1"/>
</dbReference>
<feature type="binding site" evidence="7">
    <location>
        <position position="260"/>
    </location>
    <ligand>
        <name>substrate</name>
    </ligand>
</feature>
<feature type="binding site" evidence="8">
    <location>
        <position position="228"/>
    </location>
    <ligand>
        <name>Zn(2+)</name>
        <dbReference type="ChEBI" id="CHEBI:29105"/>
    </ligand>
</feature>
<dbReference type="GO" id="GO:0006046">
    <property type="term" value="P:N-acetylglucosamine catabolic process"/>
    <property type="evidence" value="ECO:0007669"/>
    <property type="project" value="TreeGrafter"/>
</dbReference>
<feature type="binding site" evidence="8">
    <location>
        <position position="249"/>
    </location>
    <ligand>
        <name>Zn(2+)</name>
        <dbReference type="ChEBI" id="CHEBI:29105"/>
    </ligand>
</feature>
<evidence type="ECO:0000256" key="2">
    <source>
        <dbReference type="ARBA" id="ARBA00022723"/>
    </source>
</evidence>
<dbReference type="GO" id="GO:0046872">
    <property type="term" value="F:metal ion binding"/>
    <property type="evidence" value="ECO:0007669"/>
    <property type="project" value="UniProtKB-KW"/>
</dbReference>
<feature type="binding site" evidence="7">
    <location>
        <position position="174"/>
    </location>
    <ligand>
        <name>substrate</name>
    </ligand>
</feature>
<evidence type="ECO:0000259" key="9">
    <source>
        <dbReference type="Pfam" id="PF01979"/>
    </source>
</evidence>
<evidence type="ECO:0000256" key="4">
    <source>
        <dbReference type="ARBA" id="ARBA00023277"/>
    </source>
</evidence>
<dbReference type="InterPro" id="IPR003764">
    <property type="entry name" value="GlcNAc_6-P_deAcase"/>
</dbReference>
<comment type="cofactor">
    <cofactor evidence="8">
        <name>a divalent metal cation</name>
        <dbReference type="ChEBI" id="CHEBI:60240"/>
    </cofactor>
    <text evidence="8">Binds 1 divalent metal cation per subunit.</text>
</comment>
<reference evidence="10 11" key="1">
    <citation type="submission" date="2015-09" db="EMBL/GenBank/DDBJ databases">
        <authorList>
            <consortium name="Pathogen Informatics"/>
        </authorList>
    </citation>
    <scope>NUCLEOTIDE SEQUENCE [LARGE SCALE GENOMIC DNA]</scope>
    <source>
        <strain evidence="10 11">2789STDY5834908</strain>
    </source>
</reference>
<feature type="binding site" evidence="7">
    <location>
        <begin position="340"/>
        <end position="342"/>
    </location>
    <ligand>
        <name>substrate</name>
    </ligand>
</feature>
<sequence length="413" mass="45089">MKEESVSVKQGKKALFYLIVQYQTDKIEAERTIQMGNGNRGNTMIIKNGLVFTPEGKFEKKDFYIEGEYVAKETTDNKEVEAEGCYVIPGLVDIHFHGCVRHDMCDGTEESIQALADYEAANGVLAICPATMTIPEEELFQAMNAAREHKNGKGADLVGINMEGPFVNKEKKGAQKEEDIKLADVELFHKLQEAAGGLIKLVDLAPETEGAMDFINQVKDEVHVSIAHTMADYDTATEAINRGVDHITHLYNAMPPFSHRAPGVIGAARDSECYVELICDGVHIHPSCVRATFEMFTDKRIVLISDSMMATGMEDGQYELGGQPVTVVGNLATLTEGGAIAGSATNLMDCIRTVVKEMHIPLESAVRCATLNPAKSIGIDDKYGSLEEGKYANAVVLDKDLNIVSIIQKGQVK</sequence>
<feature type="active site" description="Proton donor/acceptor" evidence="6">
    <location>
        <position position="306"/>
    </location>
</feature>
<feature type="binding site" evidence="7">
    <location>
        <begin position="252"/>
        <end position="253"/>
    </location>
    <ligand>
        <name>substrate</name>
    </ligand>
</feature>
<dbReference type="InterPro" id="IPR011059">
    <property type="entry name" value="Metal-dep_hydrolase_composite"/>
</dbReference>
<evidence type="ECO:0000313" key="11">
    <source>
        <dbReference type="Proteomes" id="UP000095564"/>
    </source>
</evidence>
<name>A0A174SU69_ANAHA</name>
<dbReference type="InterPro" id="IPR032466">
    <property type="entry name" value="Metal_Hydrolase"/>
</dbReference>
<evidence type="ECO:0000256" key="3">
    <source>
        <dbReference type="ARBA" id="ARBA00022801"/>
    </source>
</evidence>
<dbReference type="CDD" id="cd00854">
    <property type="entry name" value="NagA"/>
    <property type="match status" value="1"/>
</dbReference>
<evidence type="ECO:0000256" key="8">
    <source>
        <dbReference type="PIRSR" id="PIRSR038994-3"/>
    </source>
</evidence>
<protein>
    <submittedName>
        <fullName evidence="10">N-acetylglucosamine-6-phosphate deacetylase</fullName>
        <ecNumber evidence="10">3.5.1.25</ecNumber>
    </submittedName>
</protein>
<accession>A0A174SU69</accession>
<dbReference type="GO" id="GO:0008448">
    <property type="term" value="F:N-acetylglucosamine-6-phosphate deacetylase activity"/>
    <property type="evidence" value="ECO:0007669"/>
    <property type="project" value="UniProtKB-EC"/>
</dbReference>
<dbReference type="NCBIfam" id="TIGR00221">
    <property type="entry name" value="nagA"/>
    <property type="match status" value="1"/>
</dbReference>
<organism evidence="10 11">
    <name type="scientific">Anaerostipes hadrus</name>
    <dbReference type="NCBI Taxonomy" id="649756"/>
    <lineage>
        <taxon>Bacteria</taxon>
        <taxon>Bacillati</taxon>
        <taxon>Bacillota</taxon>
        <taxon>Clostridia</taxon>
        <taxon>Lachnospirales</taxon>
        <taxon>Lachnospiraceae</taxon>
        <taxon>Anaerostipes</taxon>
    </lineage>
</organism>
<dbReference type="Gene3D" id="2.30.40.10">
    <property type="entry name" value="Urease, subunit C, domain 1"/>
    <property type="match status" value="1"/>
</dbReference>
<dbReference type="Pfam" id="PF01979">
    <property type="entry name" value="Amidohydro_1"/>
    <property type="match status" value="1"/>
</dbReference>
<evidence type="ECO:0000256" key="1">
    <source>
        <dbReference type="ARBA" id="ARBA00010716"/>
    </source>
</evidence>
<dbReference type="PANTHER" id="PTHR11113:SF14">
    <property type="entry name" value="N-ACETYLGLUCOSAMINE-6-PHOSPHATE DEACETYLASE"/>
    <property type="match status" value="1"/>
</dbReference>
<keyword evidence="2 8" id="KW-0479">Metal-binding</keyword>
<dbReference type="PANTHER" id="PTHR11113">
    <property type="entry name" value="N-ACETYLGLUCOSAMINE-6-PHOSPHATE DEACETYLASE"/>
    <property type="match status" value="1"/>
</dbReference>
<dbReference type="SUPFAM" id="SSF51338">
    <property type="entry name" value="Composite domain of metallo-dependent hydrolases"/>
    <property type="match status" value="1"/>
</dbReference>
<gene>
    <name evidence="10" type="primary">nagA</name>
    <name evidence="10" type="ORF">ERS852520_02802</name>
</gene>
<dbReference type="Gene3D" id="3.20.20.140">
    <property type="entry name" value="Metal-dependent hydrolases"/>
    <property type="match status" value="1"/>
</dbReference>
<evidence type="ECO:0000256" key="6">
    <source>
        <dbReference type="PIRSR" id="PIRSR038994-1"/>
    </source>
</evidence>
<evidence type="ECO:0000256" key="7">
    <source>
        <dbReference type="PIRSR" id="PIRSR038994-2"/>
    </source>
</evidence>
<dbReference type="EMBL" id="CZAU01000034">
    <property type="protein sequence ID" value="CUQ01182.1"/>
    <property type="molecule type" value="Genomic_DNA"/>
</dbReference>
<dbReference type="AlphaFoldDB" id="A0A174SU69"/>
<dbReference type="EC" id="3.5.1.25" evidence="10"/>
<keyword evidence="3 5" id="KW-0378">Hydrolase</keyword>
<feature type="binding site" evidence="7">
    <location>
        <position position="283"/>
    </location>
    <ligand>
        <name>substrate</name>
    </ligand>
</feature>
<comment type="similarity">
    <text evidence="1 5">Belongs to the metallo-dependent hydrolases superfamily. NagA family.</text>
</comment>
<feature type="domain" description="Amidohydrolase-related" evidence="9">
    <location>
        <begin position="86"/>
        <end position="410"/>
    </location>
</feature>
<proteinExistence type="inferred from homology"/>
<dbReference type="PIRSF" id="PIRSF038994">
    <property type="entry name" value="NagA"/>
    <property type="match status" value="1"/>
</dbReference>
<evidence type="ECO:0000256" key="5">
    <source>
        <dbReference type="PIRNR" id="PIRNR038994"/>
    </source>
</evidence>
<feature type="binding site" evidence="8">
    <location>
        <position position="163"/>
    </location>
    <ligand>
        <name>Zn(2+)</name>
        <dbReference type="ChEBI" id="CHEBI:29105"/>
    </ligand>
</feature>
<keyword evidence="4 5" id="KW-0119">Carbohydrate metabolism</keyword>
<dbReference type="Proteomes" id="UP000095564">
    <property type="component" value="Unassembled WGS sequence"/>
</dbReference>
<evidence type="ECO:0000313" key="10">
    <source>
        <dbReference type="EMBL" id="CUQ01182.1"/>
    </source>
</evidence>